<evidence type="ECO:0000259" key="1">
    <source>
        <dbReference type="SMART" id="SM00871"/>
    </source>
</evidence>
<protein>
    <submittedName>
        <fullName evidence="2">GyrI-like domain-containing protein</fullName>
    </submittedName>
</protein>
<evidence type="ECO:0000313" key="3">
    <source>
        <dbReference type="Proteomes" id="UP001597391"/>
    </source>
</evidence>
<dbReference type="EMBL" id="JBHUOP010000004">
    <property type="protein sequence ID" value="MFD2841046.1"/>
    <property type="molecule type" value="Genomic_DNA"/>
</dbReference>
<dbReference type="InterPro" id="IPR010499">
    <property type="entry name" value="AraC_E-bd"/>
</dbReference>
<dbReference type="InterPro" id="IPR011256">
    <property type="entry name" value="Reg_factor_effector_dom_sf"/>
</dbReference>
<dbReference type="Pfam" id="PF06445">
    <property type="entry name" value="GyrI-like"/>
    <property type="match status" value="1"/>
</dbReference>
<feature type="domain" description="AraC effector-binding" evidence="1">
    <location>
        <begin position="4"/>
        <end position="164"/>
    </location>
</feature>
<dbReference type="RefSeq" id="WP_377466970.1">
    <property type="nucleotide sequence ID" value="NZ_JBHUOP010000004.1"/>
</dbReference>
<gene>
    <name evidence="2" type="ORF">ACFSYH_10780</name>
</gene>
<sequence>MITIPPSLVERPETPYVAVARHVSMSQLDEVIPQAIDEVAAWLTTQGIELIGAPLIRYRVIDMNNLLHVEIGWPLETPLEAPPQFIVDVLPAGTYGSATYRDVSEGVAGNAALLGWGNDTGVAWDYRAIDEGDVFASRVEFFLTGPEDDSDPTTWLTEVVIKVAERETT</sequence>
<dbReference type="SUPFAM" id="SSF55136">
    <property type="entry name" value="Probable bacterial effector-binding domain"/>
    <property type="match status" value="1"/>
</dbReference>
<keyword evidence="3" id="KW-1185">Reference proteome</keyword>
<dbReference type="SMART" id="SM00871">
    <property type="entry name" value="AraC_E_bind"/>
    <property type="match status" value="1"/>
</dbReference>
<accession>A0ABW5XID8</accession>
<dbReference type="Proteomes" id="UP001597391">
    <property type="component" value="Unassembled WGS sequence"/>
</dbReference>
<comment type="caution">
    <text evidence="2">The sequence shown here is derived from an EMBL/GenBank/DDBJ whole genome shotgun (WGS) entry which is preliminary data.</text>
</comment>
<reference evidence="3" key="1">
    <citation type="journal article" date="2019" name="Int. J. Syst. Evol. Microbiol.">
        <title>The Global Catalogue of Microorganisms (GCM) 10K type strain sequencing project: providing services to taxonomists for standard genome sequencing and annotation.</title>
        <authorList>
            <consortium name="The Broad Institute Genomics Platform"/>
            <consortium name="The Broad Institute Genome Sequencing Center for Infectious Disease"/>
            <person name="Wu L."/>
            <person name="Ma J."/>
        </authorList>
    </citation>
    <scope>NUCLEOTIDE SEQUENCE [LARGE SCALE GENOMIC DNA]</scope>
    <source>
        <strain evidence="3">KCTC 33576</strain>
    </source>
</reference>
<name>A0ABW5XID8_9MICO</name>
<proteinExistence type="predicted"/>
<dbReference type="InterPro" id="IPR029442">
    <property type="entry name" value="GyrI-like"/>
</dbReference>
<organism evidence="2 3">
    <name type="scientific">Populibacterium corticicola</name>
    <dbReference type="NCBI Taxonomy" id="1812826"/>
    <lineage>
        <taxon>Bacteria</taxon>
        <taxon>Bacillati</taxon>
        <taxon>Actinomycetota</taxon>
        <taxon>Actinomycetes</taxon>
        <taxon>Micrococcales</taxon>
        <taxon>Jonesiaceae</taxon>
        <taxon>Populibacterium</taxon>
    </lineage>
</organism>
<evidence type="ECO:0000313" key="2">
    <source>
        <dbReference type="EMBL" id="MFD2841046.1"/>
    </source>
</evidence>
<dbReference type="Gene3D" id="3.20.80.10">
    <property type="entry name" value="Regulatory factor, effector binding domain"/>
    <property type="match status" value="1"/>
</dbReference>